<dbReference type="EMBL" id="JANWOI010000003">
    <property type="protein sequence ID" value="MDA5194120.1"/>
    <property type="molecule type" value="Genomic_DNA"/>
</dbReference>
<evidence type="ECO:0000256" key="5">
    <source>
        <dbReference type="ARBA" id="ARBA00022839"/>
    </source>
</evidence>
<evidence type="ECO:0000313" key="9">
    <source>
        <dbReference type="EMBL" id="MDA5194120.1"/>
    </source>
</evidence>
<keyword evidence="3" id="KW-0540">Nuclease</keyword>
<gene>
    <name evidence="9" type="primary">recJ</name>
    <name evidence="9" type="ORF">NYP16_09175</name>
</gene>
<keyword evidence="10" id="KW-1185">Reference proteome</keyword>
<evidence type="ECO:0000256" key="3">
    <source>
        <dbReference type="ARBA" id="ARBA00022722"/>
    </source>
</evidence>
<evidence type="ECO:0000259" key="7">
    <source>
        <dbReference type="Pfam" id="PF02272"/>
    </source>
</evidence>
<evidence type="ECO:0000259" key="6">
    <source>
        <dbReference type="Pfam" id="PF01368"/>
    </source>
</evidence>
<accession>A0A9X3TY59</accession>
<dbReference type="GO" id="GO:0006281">
    <property type="term" value="P:DNA repair"/>
    <property type="evidence" value="ECO:0007669"/>
    <property type="project" value="InterPro"/>
</dbReference>
<name>A0A9X3TY59_9PROT</name>
<dbReference type="Gene3D" id="3.90.1640.30">
    <property type="match status" value="1"/>
</dbReference>
<dbReference type="Pfam" id="PF02272">
    <property type="entry name" value="DHHA1"/>
    <property type="match status" value="1"/>
</dbReference>
<dbReference type="Proteomes" id="UP001141619">
    <property type="component" value="Unassembled WGS sequence"/>
</dbReference>
<feature type="domain" description="DDH" evidence="6">
    <location>
        <begin position="94"/>
        <end position="251"/>
    </location>
</feature>
<evidence type="ECO:0000256" key="4">
    <source>
        <dbReference type="ARBA" id="ARBA00022801"/>
    </source>
</evidence>
<dbReference type="InterPro" id="IPR051673">
    <property type="entry name" value="SSDNA_exonuclease_RecJ"/>
</dbReference>
<dbReference type="InterPro" id="IPR003156">
    <property type="entry name" value="DHHA1_dom"/>
</dbReference>
<protein>
    <recommendedName>
        <fullName evidence="2">Single-stranded-DNA-specific exonuclease RecJ</fullName>
    </recommendedName>
</protein>
<evidence type="ECO:0000256" key="1">
    <source>
        <dbReference type="ARBA" id="ARBA00005915"/>
    </source>
</evidence>
<comment type="caution">
    <text evidence="9">The sequence shown here is derived from an EMBL/GenBank/DDBJ whole genome shotgun (WGS) entry which is preliminary data.</text>
</comment>
<dbReference type="GO" id="GO:0003676">
    <property type="term" value="F:nucleic acid binding"/>
    <property type="evidence" value="ECO:0007669"/>
    <property type="project" value="InterPro"/>
</dbReference>
<dbReference type="GO" id="GO:0006310">
    <property type="term" value="P:DNA recombination"/>
    <property type="evidence" value="ECO:0007669"/>
    <property type="project" value="InterPro"/>
</dbReference>
<keyword evidence="5 9" id="KW-0269">Exonuclease</keyword>
<comment type="similarity">
    <text evidence="1">Belongs to the RecJ family.</text>
</comment>
<reference evidence="9" key="2">
    <citation type="journal article" date="2023" name="Syst. Appl. Microbiol.">
        <title>Govania unica gen. nov., sp. nov., a rare biosphere bacterium that represents a novel family in the class Alphaproteobacteria.</title>
        <authorList>
            <person name="Vandamme P."/>
            <person name="Peeters C."/>
            <person name="Hettiarachchi A."/>
            <person name="Cnockaert M."/>
            <person name="Carlier A."/>
        </authorList>
    </citation>
    <scope>NUCLEOTIDE SEQUENCE</scope>
    <source>
        <strain evidence="9">LMG 31809</strain>
    </source>
</reference>
<evidence type="ECO:0000259" key="8">
    <source>
        <dbReference type="Pfam" id="PF17768"/>
    </source>
</evidence>
<sequence>METDDLVLGVAQSLQGRAWRFRPALERQVGALRQTLHIPEMLARVLAGRGIELDDAAEYLNPSLRALMPDPSVLQDMDKAAARVAEAIIAGEEVAVFGDYDVDGATSSALLQRFFVGAGGRLRIYIPDRIAEGYGPNIPALLKLKAEGVALVITVDCGISAHAQLTAARDAGLEVMVVDHHMAEPALPPAVAIVNPNRLDDDSGLGYLAAVGVAFLLCVAVNRALRARGWYGDARPEPDLMALLDLVALGTVADVVPLVGLNRALVSQGLKVMGRSGNIGLQALMKVARLDEPPGPYHLGFLLGPRVNAGGRVGEAELGARLLTTLDSIEAAELAQALDRYNGERQAIEAGVQDDALARLFTKHGGEPAGPMAFVAGEDWHPGVIGIVAGRLKERYEMPSLVIAIDDQGIGKGSARSITGVDLGAAVTAARQAGILINGGGHKMAAGLTVEAARIPELEAFLIDRLSEPFHAARASRALLLDGALSAGAVSIELIEQLLQAGPYGAGNPSPRFALPHMKVAFADVVGADHVRATFEGLDGSRIKGVAFRAATTDMGQAILTGHGRRFHVAANLKINSWNGRRTAEIQIEDAALVG</sequence>
<dbReference type="InterPro" id="IPR038763">
    <property type="entry name" value="DHH_sf"/>
</dbReference>
<dbReference type="RefSeq" id="WP_274943824.1">
    <property type="nucleotide sequence ID" value="NZ_JANWOI010000003.1"/>
</dbReference>
<reference evidence="9" key="1">
    <citation type="submission" date="2022-08" db="EMBL/GenBank/DDBJ databases">
        <authorList>
            <person name="Vandamme P."/>
            <person name="Hettiarachchi A."/>
            <person name="Peeters C."/>
            <person name="Cnockaert M."/>
            <person name="Carlier A."/>
        </authorList>
    </citation>
    <scope>NUCLEOTIDE SEQUENCE</scope>
    <source>
        <strain evidence="9">LMG 31809</strain>
    </source>
</reference>
<dbReference type="InterPro" id="IPR041122">
    <property type="entry name" value="RecJ_OB"/>
</dbReference>
<dbReference type="Pfam" id="PF17768">
    <property type="entry name" value="RecJ_OB"/>
    <property type="match status" value="1"/>
</dbReference>
<dbReference type="SUPFAM" id="SSF64182">
    <property type="entry name" value="DHH phosphoesterases"/>
    <property type="match status" value="1"/>
</dbReference>
<dbReference type="AlphaFoldDB" id="A0A9X3TY59"/>
<dbReference type="GO" id="GO:0008409">
    <property type="term" value="F:5'-3' exonuclease activity"/>
    <property type="evidence" value="ECO:0007669"/>
    <property type="project" value="InterPro"/>
</dbReference>
<dbReference type="InterPro" id="IPR001667">
    <property type="entry name" value="DDH_dom"/>
</dbReference>
<evidence type="ECO:0000256" key="2">
    <source>
        <dbReference type="ARBA" id="ARBA00019841"/>
    </source>
</evidence>
<organism evidence="9 10">
    <name type="scientific">Govanella unica</name>
    <dbReference type="NCBI Taxonomy" id="2975056"/>
    <lineage>
        <taxon>Bacteria</taxon>
        <taxon>Pseudomonadati</taxon>
        <taxon>Pseudomonadota</taxon>
        <taxon>Alphaproteobacteria</taxon>
        <taxon>Emcibacterales</taxon>
        <taxon>Govanellaceae</taxon>
        <taxon>Govanella</taxon>
    </lineage>
</organism>
<dbReference type="PANTHER" id="PTHR30255">
    <property type="entry name" value="SINGLE-STRANDED-DNA-SPECIFIC EXONUCLEASE RECJ"/>
    <property type="match status" value="1"/>
</dbReference>
<feature type="domain" description="DHHA1" evidence="7">
    <location>
        <begin position="375"/>
        <end position="467"/>
    </location>
</feature>
<keyword evidence="4" id="KW-0378">Hydrolase</keyword>
<evidence type="ECO:0000313" key="10">
    <source>
        <dbReference type="Proteomes" id="UP001141619"/>
    </source>
</evidence>
<feature type="domain" description="RecJ OB" evidence="8">
    <location>
        <begin position="481"/>
        <end position="590"/>
    </location>
</feature>
<dbReference type="NCBIfam" id="TIGR00644">
    <property type="entry name" value="recJ"/>
    <property type="match status" value="1"/>
</dbReference>
<dbReference type="Pfam" id="PF01368">
    <property type="entry name" value="DHH"/>
    <property type="match status" value="1"/>
</dbReference>
<dbReference type="InterPro" id="IPR004610">
    <property type="entry name" value="RecJ"/>
</dbReference>
<dbReference type="Gene3D" id="3.10.310.30">
    <property type="match status" value="1"/>
</dbReference>
<proteinExistence type="inferred from homology"/>
<dbReference type="PANTHER" id="PTHR30255:SF2">
    <property type="entry name" value="SINGLE-STRANDED-DNA-SPECIFIC EXONUCLEASE RECJ"/>
    <property type="match status" value="1"/>
</dbReference>